<evidence type="ECO:0000256" key="8">
    <source>
        <dbReference type="ARBA" id="ARBA00022748"/>
    </source>
</evidence>
<keyword evidence="5 18" id="KW-0997">Cell inner membrane</keyword>
<feature type="disulfide bond" description="Redox-active" evidence="18">
    <location>
        <begin position="137"/>
        <end position="143"/>
    </location>
</feature>
<dbReference type="Proteomes" id="UP000243359">
    <property type="component" value="Chromosome I"/>
</dbReference>
<feature type="transmembrane region" description="Helical" evidence="18">
    <location>
        <begin position="225"/>
        <end position="251"/>
    </location>
</feature>
<evidence type="ECO:0000256" key="3">
    <source>
        <dbReference type="ARBA" id="ARBA00022448"/>
    </source>
</evidence>
<dbReference type="Gene3D" id="3.40.30.10">
    <property type="entry name" value="Glutaredoxin"/>
    <property type="match status" value="1"/>
</dbReference>
<keyword evidence="21" id="KW-1185">Reference proteome</keyword>
<keyword evidence="6 18" id="KW-0812">Transmembrane</keyword>
<feature type="disulfide bond" description="Redox-active" evidence="18">
    <location>
        <begin position="202"/>
        <end position="324"/>
    </location>
</feature>
<evidence type="ECO:0000256" key="9">
    <source>
        <dbReference type="ARBA" id="ARBA00022982"/>
    </source>
</evidence>
<feature type="transmembrane region" description="Helical" evidence="18">
    <location>
        <begin position="407"/>
        <end position="424"/>
    </location>
</feature>
<dbReference type="AlphaFoldDB" id="A0A1H1WNM3"/>
<dbReference type="InterPro" id="IPR028250">
    <property type="entry name" value="DsbDN"/>
</dbReference>
<dbReference type="PANTHER" id="PTHR32234">
    <property type="entry name" value="THIOL:DISULFIDE INTERCHANGE PROTEIN DSBD"/>
    <property type="match status" value="1"/>
</dbReference>
<dbReference type="GO" id="GO:0017004">
    <property type="term" value="P:cytochrome complex assembly"/>
    <property type="evidence" value="ECO:0007669"/>
    <property type="project" value="UniProtKB-UniRule"/>
</dbReference>
<feature type="transmembrane region" description="Helical" evidence="18">
    <location>
        <begin position="306"/>
        <end position="337"/>
    </location>
</feature>
<feature type="domain" description="Thioredoxin" evidence="19">
    <location>
        <begin position="463"/>
        <end position="602"/>
    </location>
</feature>
<dbReference type="InterPro" id="IPR022910">
    <property type="entry name" value="Thiol_diS_interchange_DbsD"/>
</dbReference>
<protein>
    <recommendedName>
        <fullName evidence="18">Thiol:disulfide interchange protein DsbD</fullName>
        <ecNumber evidence="18">1.8.1.8</ecNumber>
    </recommendedName>
    <alternativeName>
        <fullName evidence="18">Protein-disulfide reductase</fullName>
        <shortName evidence="18">Disulfide reductase</shortName>
    </alternativeName>
</protein>
<feature type="transmembrane region" description="Helical" evidence="18">
    <location>
        <begin position="383"/>
        <end position="401"/>
    </location>
</feature>
<dbReference type="InterPro" id="IPR035671">
    <property type="entry name" value="DsbD_gamma"/>
</dbReference>
<dbReference type="SUPFAM" id="SSF74863">
    <property type="entry name" value="Thiol:disulfide interchange protein DsbD, N-terminal domain (DsbD-alpha)"/>
    <property type="match status" value="1"/>
</dbReference>
<evidence type="ECO:0000256" key="6">
    <source>
        <dbReference type="ARBA" id="ARBA00022692"/>
    </source>
</evidence>
<dbReference type="InterPro" id="IPR036929">
    <property type="entry name" value="DsbDN_sf"/>
</dbReference>
<feature type="transmembrane region" description="Helical" evidence="18">
    <location>
        <begin position="349"/>
        <end position="371"/>
    </location>
</feature>
<feature type="chain" id="PRO_5009355737" description="Thiol:disulfide interchange protein DsbD" evidence="18">
    <location>
        <begin position="19"/>
        <end position="604"/>
    </location>
</feature>
<evidence type="ECO:0000256" key="15">
    <source>
        <dbReference type="ARBA" id="ARBA00023284"/>
    </source>
</evidence>
<dbReference type="InterPro" id="IPR013766">
    <property type="entry name" value="Thioredoxin_domain"/>
</dbReference>
<evidence type="ECO:0000256" key="11">
    <source>
        <dbReference type="ARBA" id="ARBA00023002"/>
    </source>
</evidence>
<dbReference type="Pfam" id="PF13899">
    <property type="entry name" value="Thioredoxin_7"/>
    <property type="match status" value="1"/>
</dbReference>
<evidence type="ECO:0000259" key="19">
    <source>
        <dbReference type="PROSITE" id="PS51352"/>
    </source>
</evidence>
<dbReference type="InterPro" id="IPR036249">
    <property type="entry name" value="Thioredoxin-like_sf"/>
</dbReference>
<dbReference type="GO" id="GO:0045454">
    <property type="term" value="P:cell redox homeostasis"/>
    <property type="evidence" value="ECO:0007669"/>
    <property type="project" value="TreeGrafter"/>
</dbReference>
<keyword evidence="8 18" id="KW-0201">Cytochrome c-type biogenesis</keyword>
<comment type="similarity">
    <text evidence="2 18">Belongs to the thioredoxin family. DsbD subfamily.</text>
</comment>
<evidence type="ECO:0000256" key="14">
    <source>
        <dbReference type="ARBA" id="ARBA00023157"/>
    </source>
</evidence>
<evidence type="ECO:0000256" key="1">
    <source>
        <dbReference type="ARBA" id="ARBA00004429"/>
    </source>
</evidence>
<keyword evidence="15 18" id="KW-0676">Redox-active center</keyword>
<dbReference type="HAMAP" id="MF_00399">
    <property type="entry name" value="DbsD"/>
    <property type="match status" value="1"/>
</dbReference>
<dbReference type="Pfam" id="PF11412">
    <property type="entry name" value="DsbD_N"/>
    <property type="match status" value="1"/>
</dbReference>
<reference evidence="21" key="1">
    <citation type="submission" date="2016-10" db="EMBL/GenBank/DDBJ databases">
        <authorList>
            <person name="Varghese N."/>
            <person name="Submissions S."/>
        </authorList>
    </citation>
    <scope>NUCLEOTIDE SEQUENCE [LARGE SCALE GENOMIC DNA]</scope>
    <source>
        <strain evidence="21">KCTC 32247</strain>
    </source>
</reference>
<keyword evidence="14 18" id="KW-1015">Disulfide bond</keyword>
<evidence type="ECO:0000256" key="2">
    <source>
        <dbReference type="ARBA" id="ARBA00007241"/>
    </source>
</evidence>
<dbReference type="GO" id="GO:0005886">
    <property type="term" value="C:plasma membrane"/>
    <property type="evidence" value="ECO:0007669"/>
    <property type="project" value="UniProtKB-SubCell"/>
</dbReference>
<keyword evidence="13 18" id="KW-0472">Membrane</keyword>
<dbReference type="Gene3D" id="2.60.40.1250">
    <property type="entry name" value="Thiol:disulfide interchange protein DsbD, N-terminal domain"/>
    <property type="match status" value="1"/>
</dbReference>
<dbReference type="CDD" id="cd02953">
    <property type="entry name" value="DsbDgamma"/>
    <property type="match status" value="1"/>
</dbReference>
<dbReference type="GO" id="GO:0009055">
    <property type="term" value="F:electron transfer activity"/>
    <property type="evidence" value="ECO:0007669"/>
    <property type="project" value="UniProtKB-UniRule"/>
</dbReference>
<organism evidence="20 21">
    <name type="scientific">Pseudomonas oryzae</name>
    <dbReference type="NCBI Taxonomy" id="1392877"/>
    <lineage>
        <taxon>Bacteria</taxon>
        <taxon>Pseudomonadati</taxon>
        <taxon>Pseudomonadota</taxon>
        <taxon>Gammaproteobacteria</taxon>
        <taxon>Pseudomonadales</taxon>
        <taxon>Pseudomonadaceae</taxon>
        <taxon>Pseudomonas</taxon>
    </lineage>
</organism>
<evidence type="ECO:0000256" key="4">
    <source>
        <dbReference type="ARBA" id="ARBA00022475"/>
    </source>
</evidence>
<keyword evidence="4 18" id="KW-1003">Cell membrane</keyword>
<feature type="disulfide bond" description="Redox-active" evidence="18">
    <location>
        <begin position="517"/>
        <end position="520"/>
    </location>
</feature>
<proteinExistence type="inferred from homology"/>
<dbReference type="InterPro" id="IPR003834">
    <property type="entry name" value="Cyt_c_assmbl_TM_dom"/>
</dbReference>
<feature type="signal peptide" evidence="18">
    <location>
        <begin position="1"/>
        <end position="18"/>
    </location>
</feature>
<dbReference type="Pfam" id="PF02683">
    <property type="entry name" value="DsbD_TM"/>
    <property type="match status" value="1"/>
</dbReference>
<dbReference type="EMBL" id="LT629751">
    <property type="protein sequence ID" value="SDS97966.1"/>
    <property type="molecule type" value="Genomic_DNA"/>
</dbReference>
<sequence precursor="true">MRRLLPLLLLLLILPASAGLFDSRPSPVFGGGAPLNNSGDFLPVAEAFQLSLVEADDRRVKLRFVNAEGYYLYRHRFQVQSEPAGLLGGAPQLPPGKAKHDEYFGDVEVYYGVTDLEVPLANPSGQPFTLRVTYQGCADLGLCYPPETATLAIAGRAPAGASQAAAPAVAPAASPATTGAAWQWRELALFFLAGLGLTFTPCVLPMLPILSGVVLRGQVGGMRGLVLSLAYVLPMAACFALLGALMGLFGAELNLQARLQSPWVLIPFALFFATFALAMFGVYELRLPAFIREPLDRLAGHTRGGSIWGAALLGVFSSLLVSPCVSAPLAGALLYISASGDAVGGGLKLFALGLGMGAPLVLFATGGGALLPRSGVWMTTVRNAFGVLLLAVAIWLLERILPGQLSLALWGLLAGGVALNLGALEMVPKTHRQRVAQLFGLLLLVYALTAWVGALRGESDPLRPLGRPAPALASPGATPAAHAGWQTISTPAELDAAFAAARSAGRPLLLDWYADWCISCKVIEREVLQAPQVVAQLAAWQLVRFDITESRAEQRALLDHYRLFGPPAMLLFAADGSEWQDLRVIGEIDADTFAARLEQAAARF</sequence>
<feature type="transmembrane region" description="Helical" evidence="18">
    <location>
        <begin position="436"/>
        <end position="454"/>
    </location>
</feature>
<name>A0A1H1WNM3_9PSED</name>
<evidence type="ECO:0000256" key="5">
    <source>
        <dbReference type="ARBA" id="ARBA00022519"/>
    </source>
</evidence>
<comment type="function">
    <text evidence="18">Required to facilitate the formation of correct disulfide bonds in some periplasmic proteins and for the assembly of the periplasmic c-type cytochromes. Acts by transferring electrons from cytoplasmic thioredoxin to the periplasm. This transfer involves a cascade of disulfide bond formation and reduction steps.</text>
</comment>
<evidence type="ECO:0000256" key="16">
    <source>
        <dbReference type="ARBA" id="ARBA00047388"/>
    </source>
</evidence>
<dbReference type="NCBIfam" id="NF001419">
    <property type="entry name" value="PRK00293.1"/>
    <property type="match status" value="1"/>
</dbReference>
<comment type="subcellular location">
    <subcellularLocation>
        <location evidence="1 18">Cell inner membrane</location>
        <topology evidence="1 18">Multi-pass membrane protein</topology>
    </subcellularLocation>
</comment>
<evidence type="ECO:0000256" key="17">
    <source>
        <dbReference type="ARBA" id="ARBA00047804"/>
    </source>
</evidence>
<keyword evidence="3 18" id="KW-0813">Transport</keyword>
<evidence type="ECO:0000313" key="20">
    <source>
        <dbReference type="EMBL" id="SDS97966.1"/>
    </source>
</evidence>
<dbReference type="RefSeq" id="WP_090350002.1">
    <property type="nucleotide sequence ID" value="NZ_LT629751.1"/>
</dbReference>
<keyword evidence="10 18" id="KW-1133">Transmembrane helix</keyword>
<dbReference type="SUPFAM" id="SSF52833">
    <property type="entry name" value="Thioredoxin-like"/>
    <property type="match status" value="1"/>
</dbReference>
<keyword evidence="11 18" id="KW-0560">Oxidoreductase</keyword>
<feature type="transmembrane region" description="Helical" evidence="18">
    <location>
        <begin position="263"/>
        <end position="285"/>
    </location>
</feature>
<keyword evidence="7 18" id="KW-0732">Signal</keyword>
<evidence type="ECO:0000256" key="10">
    <source>
        <dbReference type="ARBA" id="ARBA00022989"/>
    </source>
</evidence>
<evidence type="ECO:0000256" key="18">
    <source>
        <dbReference type="HAMAP-Rule" id="MF_00399"/>
    </source>
</evidence>
<evidence type="ECO:0000256" key="12">
    <source>
        <dbReference type="ARBA" id="ARBA00023027"/>
    </source>
</evidence>
<evidence type="ECO:0000256" key="7">
    <source>
        <dbReference type="ARBA" id="ARBA00022729"/>
    </source>
</evidence>
<dbReference type="PANTHER" id="PTHR32234:SF0">
    <property type="entry name" value="THIOL:DISULFIDE INTERCHANGE PROTEIN DSBD"/>
    <property type="match status" value="1"/>
</dbReference>
<feature type="transmembrane region" description="Helical" evidence="18">
    <location>
        <begin position="187"/>
        <end position="213"/>
    </location>
</feature>
<keyword evidence="12 18" id="KW-0520">NAD</keyword>
<dbReference type="STRING" id="1392877.SAMN05216221_3129"/>
<evidence type="ECO:0000313" key="21">
    <source>
        <dbReference type="Proteomes" id="UP000243359"/>
    </source>
</evidence>
<gene>
    <name evidence="18" type="primary">dsbD</name>
    <name evidence="20" type="ORF">SAMN05216221_3129</name>
</gene>
<dbReference type="OrthoDB" id="9811036at2"/>
<evidence type="ECO:0000256" key="13">
    <source>
        <dbReference type="ARBA" id="ARBA00023136"/>
    </source>
</evidence>
<accession>A0A1H1WNM3</accession>
<comment type="catalytic activity">
    <reaction evidence="16 18">
        <text>[protein]-dithiol + NAD(+) = [protein]-disulfide + NADH + H(+)</text>
        <dbReference type="Rhea" id="RHEA:18749"/>
        <dbReference type="Rhea" id="RHEA-COMP:10593"/>
        <dbReference type="Rhea" id="RHEA-COMP:10594"/>
        <dbReference type="ChEBI" id="CHEBI:15378"/>
        <dbReference type="ChEBI" id="CHEBI:29950"/>
        <dbReference type="ChEBI" id="CHEBI:50058"/>
        <dbReference type="ChEBI" id="CHEBI:57540"/>
        <dbReference type="ChEBI" id="CHEBI:57945"/>
        <dbReference type="EC" id="1.8.1.8"/>
    </reaction>
</comment>
<keyword evidence="9 18" id="KW-0249">Electron transport</keyword>
<dbReference type="EC" id="1.8.1.8" evidence="18"/>
<dbReference type="GO" id="GO:0047134">
    <property type="term" value="F:protein-disulfide reductase [NAD(P)H] activity"/>
    <property type="evidence" value="ECO:0007669"/>
    <property type="project" value="UniProtKB-UniRule"/>
</dbReference>
<comment type="catalytic activity">
    <reaction evidence="17 18">
        <text>[protein]-dithiol + NADP(+) = [protein]-disulfide + NADPH + H(+)</text>
        <dbReference type="Rhea" id="RHEA:18753"/>
        <dbReference type="Rhea" id="RHEA-COMP:10593"/>
        <dbReference type="Rhea" id="RHEA-COMP:10594"/>
        <dbReference type="ChEBI" id="CHEBI:15378"/>
        <dbReference type="ChEBI" id="CHEBI:29950"/>
        <dbReference type="ChEBI" id="CHEBI:50058"/>
        <dbReference type="ChEBI" id="CHEBI:57783"/>
        <dbReference type="ChEBI" id="CHEBI:58349"/>
        <dbReference type="EC" id="1.8.1.8"/>
    </reaction>
</comment>
<dbReference type="PROSITE" id="PS51352">
    <property type="entry name" value="THIOREDOXIN_2"/>
    <property type="match status" value="1"/>
</dbReference>